<dbReference type="PROSITE" id="PS00908">
    <property type="entry name" value="MR_MLE_1"/>
    <property type="match status" value="1"/>
</dbReference>
<dbReference type="GO" id="GO:0006518">
    <property type="term" value="P:peptide metabolic process"/>
    <property type="evidence" value="ECO:0007669"/>
    <property type="project" value="UniProtKB-ARBA"/>
</dbReference>
<feature type="active site" description="Proton acceptor; specific for (R)-substrate epimerization" evidence="5">
    <location>
        <position position="162"/>
    </location>
</feature>
<dbReference type="GO" id="GO:0000287">
    <property type="term" value="F:magnesium ion binding"/>
    <property type="evidence" value="ECO:0007669"/>
    <property type="project" value="UniProtKB-ARBA"/>
</dbReference>
<dbReference type="SFLD" id="SFLDG00180">
    <property type="entry name" value="muconate_cycloisomerase"/>
    <property type="match status" value="2"/>
</dbReference>
<keyword evidence="2 7" id="KW-0479">Metal-binding</keyword>
<feature type="binding site" evidence="6">
    <location>
        <position position="297"/>
    </location>
    <ligand>
        <name>substrate</name>
    </ligand>
</feature>
<dbReference type="Proteomes" id="UP000287969">
    <property type="component" value="Chromosome"/>
</dbReference>
<evidence type="ECO:0000256" key="8">
    <source>
        <dbReference type="RuleBase" id="RU366006"/>
    </source>
</evidence>
<evidence type="ECO:0000259" key="9">
    <source>
        <dbReference type="SMART" id="SM00922"/>
    </source>
</evidence>
<feature type="active site" description="Proton acceptor; specific for (S)-substrate epimerization" evidence="5">
    <location>
        <position position="267"/>
    </location>
</feature>
<feature type="binding site" evidence="7">
    <location>
        <position position="243"/>
    </location>
    <ligand>
        <name>Mg(2+)</name>
        <dbReference type="ChEBI" id="CHEBI:18420"/>
    </ligand>
</feature>
<feature type="binding site" evidence="6">
    <location>
        <position position="320"/>
    </location>
    <ligand>
        <name>substrate</name>
    </ligand>
</feature>
<dbReference type="CDD" id="cd03319">
    <property type="entry name" value="L-Ala-DL-Glu_epimerase"/>
    <property type="match status" value="1"/>
</dbReference>
<dbReference type="SFLD" id="SFLDS00001">
    <property type="entry name" value="Enolase"/>
    <property type="match status" value="2"/>
</dbReference>
<dbReference type="SMART" id="SM00922">
    <property type="entry name" value="MR_MLE"/>
    <property type="match status" value="1"/>
</dbReference>
<evidence type="ECO:0000256" key="6">
    <source>
        <dbReference type="PIRSR" id="PIRSR634603-2"/>
    </source>
</evidence>
<keyword evidence="11" id="KW-1185">Reference proteome</keyword>
<dbReference type="PANTHER" id="PTHR48073:SF2">
    <property type="entry name" value="O-SUCCINYLBENZOATE SYNTHASE"/>
    <property type="match status" value="1"/>
</dbReference>
<evidence type="ECO:0000256" key="2">
    <source>
        <dbReference type="ARBA" id="ARBA00022723"/>
    </source>
</evidence>
<protein>
    <recommendedName>
        <fullName evidence="8">Dipeptide epimerase</fullName>
        <ecNumber evidence="8">5.1.1.-</ecNumber>
    </recommendedName>
</protein>
<reference evidence="11" key="1">
    <citation type="submission" date="2019-01" db="EMBL/GenBank/DDBJ databases">
        <title>Draft genomes of a novel of Sporanaerobacter strains.</title>
        <authorList>
            <person name="Ma S."/>
        </authorList>
    </citation>
    <scope>NUCLEOTIDE SEQUENCE [LARGE SCALE GENOMIC DNA]</scope>
    <source>
        <strain evidence="11">NJN-17</strain>
    </source>
</reference>
<dbReference type="InterPro" id="IPR013341">
    <property type="entry name" value="Mandelate_racemase_N_dom"/>
</dbReference>
<dbReference type="InterPro" id="IPR018110">
    <property type="entry name" value="Mandel_Rmase/mucon_lact_enz_CS"/>
</dbReference>
<comment type="similarity">
    <text evidence="1 8">Belongs to the mandelate racemase/muconate lactonizing enzyme family.</text>
</comment>
<keyword evidence="3 7" id="KW-0460">Magnesium</keyword>
<feature type="binding site" evidence="7">
    <location>
        <position position="190"/>
    </location>
    <ligand>
        <name>Mg(2+)</name>
        <dbReference type="ChEBI" id="CHEBI:18420"/>
    </ligand>
</feature>
<dbReference type="InterPro" id="IPR029065">
    <property type="entry name" value="Enolase_C-like"/>
</dbReference>
<feature type="domain" description="Mandelate racemase/muconate lactonizing enzyme C-terminal" evidence="9">
    <location>
        <begin position="141"/>
        <end position="239"/>
    </location>
</feature>
<sequence length="363" mass="39722">MKITNIRVAEISVPLKVPFKTALRTVTSIEDIIVEVHTDTGNIGYGEAPPTAVITGDTKGSIVGAINDYISKSIMGMDIENIEGIMKKIDRSIVKNTSAKAAVDIALYDLYGQLYNAPLYKLLGGHRKEITTDITISVNEPEEMAKDSLDAIKRGFKTLKIKVGKDPLIDIERMKTIRKAVGYDIKLRIDANQGWKPKEAVRVLRKMEDEGLEIEFVEQPVEAHDVEGLKFVRDNVSIPVLADESVFSPKDALYILQQGAADLINIKLMKTGGLHDALKICSIAEIYGTECMIGCMLESKVSVNAAVHLAAAKSVITKIDLDGPFLCSEDTIEGGSTFEESKITLNDEPGLGIKKINGLKYLD</sequence>
<feature type="binding site" evidence="7">
    <location>
        <position position="218"/>
    </location>
    <ligand>
        <name>Mg(2+)</name>
        <dbReference type="ChEBI" id="CHEBI:18420"/>
    </ligand>
</feature>
<dbReference type="InterPro" id="IPR034603">
    <property type="entry name" value="Dipeptide_epimerase"/>
</dbReference>
<keyword evidence="4 8" id="KW-0413">Isomerase</keyword>
<evidence type="ECO:0000313" key="10">
    <source>
        <dbReference type="EMBL" id="QAT61812.1"/>
    </source>
</evidence>
<evidence type="ECO:0000256" key="7">
    <source>
        <dbReference type="PIRSR" id="PIRSR634603-3"/>
    </source>
</evidence>
<dbReference type="RefSeq" id="WP_071138559.1">
    <property type="nucleotide sequence ID" value="NZ_CP035282.1"/>
</dbReference>
<dbReference type="GO" id="GO:0016855">
    <property type="term" value="F:racemase and epimerase activity, acting on amino acids and derivatives"/>
    <property type="evidence" value="ECO:0007669"/>
    <property type="project" value="UniProtKB-UniRule"/>
</dbReference>
<dbReference type="Pfam" id="PF02746">
    <property type="entry name" value="MR_MLE_N"/>
    <property type="match status" value="1"/>
</dbReference>
<dbReference type="SUPFAM" id="SSF51604">
    <property type="entry name" value="Enolase C-terminal domain-like"/>
    <property type="match status" value="1"/>
</dbReference>
<dbReference type="SFLD" id="SFLDF00009">
    <property type="entry name" value="o-succinylbenzoate_synthase"/>
    <property type="match status" value="1"/>
</dbReference>
<dbReference type="SFLD" id="SFLDF00010">
    <property type="entry name" value="dipeptide_epimerase"/>
    <property type="match status" value="1"/>
</dbReference>
<dbReference type="InterPro" id="IPR036849">
    <property type="entry name" value="Enolase-like_C_sf"/>
</dbReference>
<dbReference type="OrthoDB" id="9775391at2"/>
<dbReference type="KEGG" id="spoa:EQM13_09520"/>
<dbReference type="EMBL" id="CP035282">
    <property type="protein sequence ID" value="QAT61812.1"/>
    <property type="molecule type" value="Genomic_DNA"/>
</dbReference>
<organism evidence="10 11">
    <name type="scientific">Acidilutibacter cellobiosedens</name>
    <dbReference type="NCBI Taxonomy" id="2507161"/>
    <lineage>
        <taxon>Bacteria</taxon>
        <taxon>Bacillati</taxon>
        <taxon>Bacillota</taxon>
        <taxon>Tissierellia</taxon>
        <taxon>Tissierellales</taxon>
        <taxon>Acidilutibacteraceae</taxon>
        <taxon>Acidilutibacter</taxon>
    </lineage>
</organism>
<proteinExistence type="inferred from homology"/>
<dbReference type="PANTHER" id="PTHR48073">
    <property type="entry name" value="O-SUCCINYLBENZOATE SYNTHASE-RELATED"/>
    <property type="match status" value="1"/>
</dbReference>
<dbReference type="GO" id="GO:0009063">
    <property type="term" value="P:amino acid catabolic process"/>
    <property type="evidence" value="ECO:0007669"/>
    <property type="project" value="InterPro"/>
</dbReference>
<evidence type="ECO:0000256" key="5">
    <source>
        <dbReference type="PIRSR" id="PIRSR634603-1"/>
    </source>
</evidence>
<feature type="binding site" evidence="6">
    <location>
        <position position="295"/>
    </location>
    <ligand>
        <name>substrate</name>
    </ligand>
</feature>
<feature type="binding site" evidence="6">
    <location>
        <position position="24"/>
    </location>
    <ligand>
        <name>substrate</name>
    </ligand>
</feature>
<dbReference type="FunFam" id="3.30.390.10:FF:000009">
    <property type="entry name" value="Hydrophobic dipeptide epimerase"/>
    <property type="match status" value="1"/>
</dbReference>
<feature type="binding site" evidence="6">
    <location>
        <position position="135"/>
    </location>
    <ligand>
        <name>substrate</name>
    </ligand>
</feature>
<dbReference type="Pfam" id="PF13378">
    <property type="entry name" value="MR_MLE_C"/>
    <property type="match status" value="1"/>
</dbReference>
<dbReference type="SUPFAM" id="SSF54826">
    <property type="entry name" value="Enolase N-terminal domain-like"/>
    <property type="match status" value="1"/>
</dbReference>
<name>A0A410QCM4_9FIRM</name>
<dbReference type="InterPro" id="IPR013342">
    <property type="entry name" value="Mandelate_racemase_C"/>
</dbReference>
<dbReference type="InterPro" id="IPR029017">
    <property type="entry name" value="Enolase-like_N"/>
</dbReference>
<dbReference type="Gene3D" id="3.20.20.120">
    <property type="entry name" value="Enolase-like C-terminal domain"/>
    <property type="match status" value="1"/>
</dbReference>
<feature type="binding site" evidence="6">
    <location>
        <position position="160"/>
    </location>
    <ligand>
        <name>substrate</name>
    </ligand>
</feature>
<comment type="cofactor">
    <cofactor evidence="7 8">
        <name>Mg(2+)</name>
        <dbReference type="ChEBI" id="CHEBI:18420"/>
    </cofactor>
    <text evidence="7 8">Binds 1 Mg(2+) ion per subunit.</text>
</comment>
<feature type="binding site" evidence="6">
    <location>
        <position position="322"/>
    </location>
    <ligand>
        <name>substrate</name>
    </ligand>
</feature>
<dbReference type="Gene3D" id="3.30.390.10">
    <property type="entry name" value="Enolase-like, N-terminal domain"/>
    <property type="match status" value="1"/>
</dbReference>
<accession>A0A410QCM4</accession>
<evidence type="ECO:0000256" key="4">
    <source>
        <dbReference type="ARBA" id="ARBA00023235"/>
    </source>
</evidence>
<dbReference type="EC" id="5.1.1.-" evidence="8"/>
<evidence type="ECO:0000256" key="1">
    <source>
        <dbReference type="ARBA" id="ARBA00008031"/>
    </source>
</evidence>
<evidence type="ECO:0000256" key="3">
    <source>
        <dbReference type="ARBA" id="ARBA00022842"/>
    </source>
</evidence>
<gene>
    <name evidence="10" type="ORF">EQM13_09520</name>
</gene>
<evidence type="ECO:0000313" key="11">
    <source>
        <dbReference type="Proteomes" id="UP000287969"/>
    </source>
</evidence>
<dbReference type="AlphaFoldDB" id="A0A410QCM4"/>